<dbReference type="Proteomes" id="UP000095287">
    <property type="component" value="Unplaced"/>
</dbReference>
<evidence type="ECO:0000313" key="2">
    <source>
        <dbReference type="WBParaSite" id="L893_g31104.t1"/>
    </source>
</evidence>
<reference evidence="2" key="1">
    <citation type="submission" date="2016-11" db="UniProtKB">
        <authorList>
            <consortium name="WormBaseParasite"/>
        </authorList>
    </citation>
    <scope>IDENTIFICATION</scope>
</reference>
<organism evidence="1 2">
    <name type="scientific">Steinernema glaseri</name>
    <dbReference type="NCBI Taxonomy" id="37863"/>
    <lineage>
        <taxon>Eukaryota</taxon>
        <taxon>Metazoa</taxon>
        <taxon>Ecdysozoa</taxon>
        <taxon>Nematoda</taxon>
        <taxon>Chromadorea</taxon>
        <taxon>Rhabditida</taxon>
        <taxon>Tylenchina</taxon>
        <taxon>Panagrolaimomorpha</taxon>
        <taxon>Strongyloidoidea</taxon>
        <taxon>Steinernematidae</taxon>
        <taxon>Steinernema</taxon>
    </lineage>
</organism>
<accession>A0A1I7ZY92</accession>
<name>A0A1I7ZY92_9BILA</name>
<sequence>MDTVPSLFIESVLQRSGKAVRSNALKLSRAWGRLAKAFWQNGGTLELLYVPRERKGRFRYRLRGFALKSEVLSLEVAKDMSKTMSSISFHVYSFREDYAWKQVGPDQEDDVLELVKRLDAPTKELDFSPNQIDCYKDLVSNYSHVLRTFTSVKNVPNDPVLKPLLEDMISTGRLQSIDFYGYEPAILPASLLLDHFFNGNCRRLTLDVESISVPELVNRWKQMDPQDAPHGKIIDLRGADSDNFRGIKMDFLRLNHPRPAVFDRISKKFQDLGTIETVQRIKHPETRYAKVHVVSLSVSDSDFHYYSMLFE</sequence>
<proteinExistence type="predicted"/>
<dbReference type="WBParaSite" id="L893_g31104.t1">
    <property type="protein sequence ID" value="L893_g31104.t1"/>
    <property type="gene ID" value="L893_g31104"/>
</dbReference>
<protein>
    <submittedName>
        <fullName evidence="2">F-box domain-containing protein</fullName>
    </submittedName>
</protein>
<evidence type="ECO:0000313" key="1">
    <source>
        <dbReference type="Proteomes" id="UP000095287"/>
    </source>
</evidence>
<keyword evidence="1" id="KW-1185">Reference proteome</keyword>
<dbReference type="AlphaFoldDB" id="A0A1I7ZY92"/>